<keyword evidence="3" id="KW-1185">Reference proteome</keyword>
<reference evidence="2 3" key="1">
    <citation type="submission" date="2020-06" db="EMBL/GenBank/DDBJ databases">
        <authorList>
            <person name="Li R."/>
            <person name="Bekaert M."/>
        </authorList>
    </citation>
    <scope>NUCLEOTIDE SEQUENCE [LARGE SCALE GENOMIC DNA]</scope>
    <source>
        <strain evidence="3">wild</strain>
    </source>
</reference>
<evidence type="ECO:0008006" key="4">
    <source>
        <dbReference type="Google" id="ProtNLM"/>
    </source>
</evidence>
<dbReference type="Proteomes" id="UP000507470">
    <property type="component" value="Unassembled WGS sequence"/>
</dbReference>
<protein>
    <recommendedName>
        <fullName evidence="4">Ig-like domain-containing protein</fullName>
    </recommendedName>
</protein>
<proteinExistence type="predicted"/>
<organism evidence="2 3">
    <name type="scientific">Mytilus coruscus</name>
    <name type="common">Sea mussel</name>
    <dbReference type="NCBI Taxonomy" id="42192"/>
    <lineage>
        <taxon>Eukaryota</taxon>
        <taxon>Metazoa</taxon>
        <taxon>Spiralia</taxon>
        <taxon>Lophotrochozoa</taxon>
        <taxon>Mollusca</taxon>
        <taxon>Bivalvia</taxon>
        <taxon>Autobranchia</taxon>
        <taxon>Pteriomorphia</taxon>
        <taxon>Mytilida</taxon>
        <taxon>Mytiloidea</taxon>
        <taxon>Mytilidae</taxon>
        <taxon>Mytilinae</taxon>
        <taxon>Mytilus</taxon>
    </lineage>
</organism>
<name>A0A6J7ZVL2_MYTCO</name>
<dbReference type="EMBL" id="CACVKT020000114">
    <property type="protein sequence ID" value="CAC5356031.1"/>
    <property type="molecule type" value="Genomic_DNA"/>
</dbReference>
<accession>A0A6J7ZVL2</accession>
<feature type="signal peptide" evidence="1">
    <location>
        <begin position="1"/>
        <end position="18"/>
    </location>
</feature>
<keyword evidence="1" id="KW-0732">Signal</keyword>
<evidence type="ECO:0000313" key="3">
    <source>
        <dbReference type="Proteomes" id="UP000507470"/>
    </source>
</evidence>
<dbReference type="AlphaFoldDB" id="A0A6J7ZVL2"/>
<gene>
    <name evidence="2" type="ORF">MCOR_407</name>
</gene>
<evidence type="ECO:0000256" key="1">
    <source>
        <dbReference type="SAM" id="SignalP"/>
    </source>
</evidence>
<sequence>MDILRLLLLFITAAKGYGSEITCSWQLLTKPVYFGQDVLMSCFRPYFKGEMYLAWLNKTADYIARRNISSNETKYEVKLNYTEVGILYTLTIKSFDSDDVNTTYKCYMGFESYLANLVEMNTTFLYPPRSEDITFIDRSEKNELIQVAIWKAYPKPACHIFVGVSKYPNEFKQ</sequence>
<feature type="chain" id="PRO_5026775329" description="Ig-like domain-containing protein" evidence="1">
    <location>
        <begin position="19"/>
        <end position="173"/>
    </location>
</feature>
<evidence type="ECO:0000313" key="2">
    <source>
        <dbReference type="EMBL" id="CAC5356031.1"/>
    </source>
</evidence>